<keyword evidence="1" id="KW-0472">Membrane</keyword>
<feature type="transmembrane region" description="Helical" evidence="1">
    <location>
        <begin position="183"/>
        <end position="208"/>
    </location>
</feature>
<evidence type="ECO:0000256" key="1">
    <source>
        <dbReference type="SAM" id="Phobius"/>
    </source>
</evidence>
<evidence type="ECO:0000259" key="2">
    <source>
        <dbReference type="Pfam" id="PF20152"/>
    </source>
</evidence>
<dbReference type="PANTHER" id="PTHR40465:SF1">
    <property type="entry name" value="DUF6534 DOMAIN-CONTAINING PROTEIN"/>
    <property type="match status" value="1"/>
</dbReference>
<dbReference type="OrthoDB" id="3183258at2759"/>
<feature type="transmembrane region" description="Helical" evidence="1">
    <location>
        <begin position="76"/>
        <end position="93"/>
    </location>
</feature>
<sequence>HGPMFIGFVFNVFLYGIMITQVYLYFTAYKQFVIFLLAADTANTIFDAAYLYRALIVHFGAYCLNSCIPSSSLDPALTGIIAGAVQLFFAWRLRVLTHSWALASIVVLGALSGLAGAVATSFEVGKIPQFVNFRDFKGVVIMWLVSESVTDIIITSILVWYLLQKHKTGFKESDYMVDRIIRITVQTGLVTSIAATLDLILFLAFVTLTPAAERARRHLIFNFPLCKLYSNSLMSSLNARGGWRYGSSKNEHTTTEVTSATPQASLLQMRSGDGAGTGTGILHALGHALGGAPTVPAVPAPGDAPRLPKRAAWGPLRRFSTGTYHHYARGEPVDAAIDAGASTPSHSRSLGAGLLRATSLSRPVSHIGA</sequence>
<protein>
    <recommendedName>
        <fullName evidence="2">DUF6534 domain-containing protein</fullName>
    </recommendedName>
</protein>
<feature type="transmembrane region" description="Helical" evidence="1">
    <location>
        <begin position="6"/>
        <end position="26"/>
    </location>
</feature>
<keyword evidence="1" id="KW-1133">Transmembrane helix</keyword>
<dbReference type="InterPro" id="IPR045339">
    <property type="entry name" value="DUF6534"/>
</dbReference>
<proteinExistence type="predicted"/>
<dbReference type="STRING" id="945553.A0A0D2NCX7"/>
<accession>A0A0D2NCX7</accession>
<dbReference type="PANTHER" id="PTHR40465">
    <property type="entry name" value="CHROMOSOME 1, WHOLE GENOME SHOTGUN SEQUENCE"/>
    <property type="match status" value="1"/>
</dbReference>
<dbReference type="Proteomes" id="UP000054270">
    <property type="component" value="Unassembled WGS sequence"/>
</dbReference>
<feature type="transmembrane region" description="Helical" evidence="1">
    <location>
        <begin position="140"/>
        <end position="163"/>
    </location>
</feature>
<dbReference type="Pfam" id="PF20152">
    <property type="entry name" value="DUF6534"/>
    <property type="match status" value="1"/>
</dbReference>
<feature type="domain" description="DUF6534" evidence="2">
    <location>
        <begin position="148"/>
        <end position="240"/>
    </location>
</feature>
<dbReference type="OMA" id="LMHSKIM"/>
<keyword evidence="4" id="KW-1185">Reference proteome</keyword>
<organism evidence="3 4">
    <name type="scientific">Hypholoma sublateritium (strain FD-334 SS-4)</name>
    <dbReference type="NCBI Taxonomy" id="945553"/>
    <lineage>
        <taxon>Eukaryota</taxon>
        <taxon>Fungi</taxon>
        <taxon>Dikarya</taxon>
        <taxon>Basidiomycota</taxon>
        <taxon>Agaricomycotina</taxon>
        <taxon>Agaricomycetes</taxon>
        <taxon>Agaricomycetidae</taxon>
        <taxon>Agaricales</taxon>
        <taxon>Agaricineae</taxon>
        <taxon>Strophariaceae</taxon>
        <taxon>Hypholoma</taxon>
    </lineage>
</organism>
<keyword evidence="1" id="KW-0812">Transmembrane</keyword>
<name>A0A0D2NCX7_HYPSF</name>
<feature type="transmembrane region" description="Helical" evidence="1">
    <location>
        <begin position="100"/>
        <end position="120"/>
    </location>
</feature>
<evidence type="ECO:0000313" key="3">
    <source>
        <dbReference type="EMBL" id="KJA16959.1"/>
    </source>
</evidence>
<reference evidence="4" key="1">
    <citation type="submission" date="2014-04" db="EMBL/GenBank/DDBJ databases">
        <title>Evolutionary Origins and Diversification of the Mycorrhizal Mutualists.</title>
        <authorList>
            <consortium name="DOE Joint Genome Institute"/>
            <consortium name="Mycorrhizal Genomics Consortium"/>
            <person name="Kohler A."/>
            <person name="Kuo A."/>
            <person name="Nagy L.G."/>
            <person name="Floudas D."/>
            <person name="Copeland A."/>
            <person name="Barry K.W."/>
            <person name="Cichocki N."/>
            <person name="Veneault-Fourrey C."/>
            <person name="LaButti K."/>
            <person name="Lindquist E.A."/>
            <person name="Lipzen A."/>
            <person name="Lundell T."/>
            <person name="Morin E."/>
            <person name="Murat C."/>
            <person name="Riley R."/>
            <person name="Ohm R."/>
            <person name="Sun H."/>
            <person name="Tunlid A."/>
            <person name="Henrissat B."/>
            <person name="Grigoriev I.V."/>
            <person name="Hibbett D.S."/>
            <person name="Martin F."/>
        </authorList>
    </citation>
    <scope>NUCLEOTIDE SEQUENCE [LARGE SCALE GENOMIC DNA]</scope>
    <source>
        <strain evidence="4">FD-334 SS-4</strain>
    </source>
</reference>
<feature type="non-terminal residue" evidence="3">
    <location>
        <position position="1"/>
    </location>
</feature>
<evidence type="ECO:0000313" key="4">
    <source>
        <dbReference type="Proteomes" id="UP000054270"/>
    </source>
</evidence>
<gene>
    <name evidence="3" type="ORF">HYPSUDRAFT_147030</name>
</gene>
<dbReference type="AlphaFoldDB" id="A0A0D2NCX7"/>
<feature type="transmembrane region" description="Helical" evidence="1">
    <location>
        <begin position="33"/>
        <end position="56"/>
    </location>
</feature>
<dbReference type="EMBL" id="KN817612">
    <property type="protein sequence ID" value="KJA16959.1"/>
    <property type="molecule type" value="Genomic_DNA"/>
</dbReference>